<reference evidence="11" key="2">
    <citation type="submission" date="2025-09" db="UniProtKB">
        <authorList>
            <consortium name="Ensembl"/>
        </authorList>
    </citation>
    <scope>IDENTIFICATION</scope>
</reference>
<keyword evidence="10" id="KW-0732">Signal</keyword>
<proteinExistence type="inferred from homology"/>
<evidence type="ECO:0000313" key="12">
    <source>
        <dbReference type="Proteomes" id="UP000694560"/>
    </source>
</evidence>
<name>A0A8C5U6W1_9PASS</name>
<keyword evidence="5" id="KW-0175">Coiled coil</keyword>
<evidence type="ECO:0000256" key="8">
    <source>
        <dbReference type="ARBA" id="ARBA00023273"/>
    </source>
</evidence>
<dbReference type="PANTHER" id="PTHR14517:SF10">
    <property type="entry name" value="RIB43A-LIKE WITH COILED-COILS PROTEIN 2"/>
    <property type="match status" value="1"/>
</dbReference>
<feature type="signal peptide" evidence="10">
    <location>
        <begin position="1"/>
        <end position="20"/>
    </location>
</feature>
<dbReference type="Proteomes" id="UP000694560">
    <property type="component" value="Unplaced"/>
</dbReference>
<evidence type="ECO:0000313" key="11">
    <source>
        <dbReference type="Ensembl" id="ENSMCSP00000018413.1"/>
    </source>
</evidence>
<evidence type="ECO:0000256" key="3">
    <source>
        <dbReference type="ARBA" id="ARBA00022490"/>
    </source>
</evidence>
<accession>A0A8C5U6W1</accession>
<evidence type="ECO:0000256" key="1">
    <source>
        <dbReference type="ARBA" id="ARBA00004611"/>
    </source>
</evidence>
<sequence length="313" mass="37175">HAELLQLLVIFLAGKCTCQALSLEKLPTAMKKNDKLICLLDERQKNEIKEINRAFIEFHKNFQKPETRREFDLNDPQALKKDLPARVSDDDPRCSVSGMQKFEGEDINSEKRKKFQQEQLREWSLQQQKDVKNALADQKFEDDLYDKFRIELDRKIMEEQRKEEESRRIICTATKNFNKIQAAELDYKNELEKAQKIKDDMDEITSLLRGDLLNENPEQAIGRSGKHPVLVDRWKGMTQEQLMAIREAQKEQVQEKLRVREQERRTDAEWDRQRLQAARTLLLFERQQQRENRVHRQDLDDVNAVLSEEQKAK</sequence>
<keyword evidence="6" id="KW-0969">Cilium</keyword>
<dbReference type="InterPro" id="IPR008805">
    <property type="entry name" value="RIB43A"/>
</dbReference>
<comment type="similarity">
    <text evidence="2">Belongs to the RIB43A family.</text>
</comment>
<evidence type="ECO:0000256" key="2">
    <source>
        <dbReference type="ARBA" id="ARBA00006875"/>
    </source>
</evidence>
<evidence type="ECO:0000256" key="7">
    <source>
        <dbReference type="ARBA" id="ARBA00023212"/>
    </source>
</evidence>
<reference evidence="11" key="1">
    <citation type="submission" date="2025-08" db="UniProtKB">
        <authorList>
            <consortium name="Ensembl"/>
        </authorList>
    </citation>
    <scope>IDENTIFICATION</scope>
</reference>
<evidence type="ECO:0000256" key="5">
    <source>
        <dbReference type="ARBA" id="ARBA00023054"/>
    </source>
</evidence>
<dbReference type="OrthoDB" id="429119at2759"/>
<feature type="chain" id="PRO_5034595829" evidence="10">
    <location>
        <begin position="21"/>
        <end position="313"/>
    </location>
</feature>
<dbReference type="PANTHER" id="PTHR14517">
    <property type="entry name" value="RIB43A-RELATED"/>
    <property type="match status" value="1"/>
</dbReference>
<organism evidence="11 12">
    <name type="scientific">Malurus cyaneus samueli</name>
    <dbReference type="NCBI Taxonomy" id="2593467"/>
    <lineage>
        <taxon>Eukaryota</taxon>
        <taxon>Metazoa</taxon>
        <taxon>Chordata</taxon>
        <taxon>Craniata</taxon>
        <taxon>Vertebrata</taxon>
        <taxon>Euteleostomi</taxon>
        <taxon>Archelosauria</taxon>
        <taxon>Archosauria</taxon>
        <taxon>Dinosauria</taxon>
        <taxon>Saurischia</taxon>
        <taxon>Theropoda</taxon>
        <taxon>Coelurosauria</taxon>
        <taxon>Aves</taxon>
        <taxon>Neognathae</taxon>
        <taxon>Neoaves</taxon>
        <taxon>Telluraves</taxon>
        <taxon>Australaves</taxon>
        <taxon>Passeriformes</taxon>
        <taxon>Meliphagoidea</taxon>
        <taxon>Maluridae</taxon>
        <taxon>Malurus</taxon>
    </lineage>
</organism>
<keyword evidence="7" id="KW-0206">Cytoskeleton</keyword>
<keyword evidence="8" id="KW-0966">Cell projection</keyword>
<evidence type="ECO:0000256" key="6">
    <source>
        <dbReference type="ARBA" id="ARBA00023069"/>
    </source>
</evidence>
<keyword evidence="3" id="KW-0963">Cytoplasm</keyword>
<dbReference type="Pfam" id="PF05914">
    <property type="entry name" value="RIB43A"/>
    <property type="match status" value="1"/>
</dbReference>
<keyword evidence="4" id="KW-0282">Flagellum</keyword>
<protein>
    <submittedName>
        <fullName evidence="11">RIB43A domain with coiled-coils 2</fullName>
    </submittedName>
</protein>
<evidence type="ECO:0000256" key="10">
    <source>
        <dbReference type="SAM" id="SignalP"/>
    </source>
</evidence>
<comment type="subunit">
    <text evidence="9">Microtubule inner protein component of sperm flagellar doublet microtubules.</text>
</comment>
<keyword evidence="12" id="KW-1185">Reference proteome</keyword>
<evidence type="ECO:0000256" key="9">
    <source>
        <dbReference type="ARBA" id="ARBA00046435"/>
    </source>
</evidence>
<comment type="subcellular location">
    <subcellularLocation>
        <location evidence="1">Cytoplasm</location>
        <location evidence="1">Cytoskeleton</location>
        <location evidence="1">Flagellum axoneme</location>
    </subcellularLocation>
</comment>
<dbReference type="AlphaFoldDB" id="A0A8C5U6W1"/>
<dbReference type="Ensembl" id="ENSMCST00000018876.1">
    <property type="protein sequence ID" value="ENSMCSP00000018413.1"/>
    <property type="gene ID" value="ENSMCSG00000012922.1"/>
</dbReference>
<evidence type="ECO:0000256" key="4">
    <source>
        <dbReference type="ARBA" id="ARBA00022846"/>
    </source>
</evidence>